<dbReference type="InterPro" id="IPR036388">
    <property type="entry name" value="WH-like_DNA-bd_sf"/>
</dbReference>
<accession>A0ABS5KKV1</accession>
<evidence type="ECO:0000256" key="4">
    <source>
        <dbReference type="SAM" id="MobiDB-lite"/>
    </source>
</evidence>
<keyword evidence="3" id="KW-0804">Transcription</keyword>
<dbReference type="PRINTS" id="PR00778">
    <property type="entry name" value="HTHARSR"/>
</dbReference>
<dbReference type="Gene3D" id="1.10.10.10">
    <property type="entry name" value="Winged helix-like DNA-binding domain superfamily/Winged helix DNA-binding domain"/>
    <property type="match status" value="1"/>
</dbReference>
<dbReference type="Pfam" id="PF12840">
    <property type="entry name" value="HTH_20"/>
    <property type="match status" value="1"/>
</dbReference>
<protein>
    <submittedName>
        <fullName evidence="6">Helix-turn-helix transcriptional regulator</fullName>
    </submittedName>
</protein>
<evidence type="ECO:0000259" key="5">
    <source>
        <dbReference type="PROSITE" id="PS50987"/>
    </source>
</evidence>
<dbReference type="EMBL" id="JAAFYZ010000016">
    <property type="protein sequence ID" value="MBS2546671.1"/>
    <property type="molecule type" value="Genomic_DNA"/>
</dbReference>
<feature type="compositionally biased region" description="Low complexity" evidence="4">
    <location>
        <begin position="101"/>
        <end position="121"/>
    </location>
</feature>
<dbReference type="RefSeq" id="WP_212008316.1">
    <property type="nucleotide sequence ID" value="NZ_JAAFYZ010000016.1"/>
</dbReference>
<evidence type="ECO:0000313" key="7">
    <source>
        <dbReference type="Proteomes" id="UP000730482"/>
    </source>
</evidence>
<evidence type="ECO:0000313" key="6">
    <source>
        <dbReference type="EMBL" id="MBS2546671.1"/>
    </source>
</evidence>
<keyword evidence="2" id="KW-0238">DNA-binding</keyword>
<dbReference type="CDD" id="cd00090">
    <property type="entry name" value="HTH_ARSR"/>
    <property type="match status" value="1"/>
</dbReference>
<dbReference type="PANTHER" id="PTHR33154:SF12">
    <property type="entry name" value="TRANSCRIPTIONAL REGULATORY PROTEIN"/>
    <property type="match status" value="1"/>
</dbReference>
<dbReference type="NCBIfam" id="NF033788">
    <property type="entry name" value="HTH_metalloreg"/>
    <property type="match status" value="1"/>
</dbReference>
<name>A0ABS5KKV1_9ACTN</name>
<keyword evidence="1" id="KW-0805">Transcription regulation</keyword>
<dbReference type="SMART" id="SM00418">
    <property type="entry name" value="HTH_ARSR"/>
    <property type="match status" value="1"/>
</dbReference>
<evidence type="ECO:0000256" key="1">
    <source>
        <dbReference type="ARBA" id="ARBA00023015"/>
    </source>
</evidence>
<dbReference type="InterPro" id="IPR001845">
    <property type="entry name" value="HTH_ArsR_DNA-bd_dom"/>
</dbReference>
<dbReference type="InterPro" id="IPR051081">
    <property type="entry name" value="HTH_MetalResp_TranReg"/>
</dbReference>
<feature type="region of interest" description="Disordered" evidence="4">
    <location>
        <begin position="101"/>
        <end position="129"/>
    </location>
</feature>
<organism evidence="6 7">
    <name type="scientific">Catenulispora pinistramenti</name>
    <dbReference type="NCBI Taxonomy" id="2705254"/>
    <lineage>
        <taxon>Bacteria</taxon>
        <taxon>Bacillati</taxon>
        <taxon>Actinomycetota</taxon>
        <taxon>Actinomycetes</taxon>
        <taxon>Catenulisporales</taxon>
        <taxon>Catenulisporaceae</taxon>
        <taxon>Catenulispora</taxon>
    </lineage>
</organism>
<gene>
    <name evidence="6" type="ORF">KGQ19_07305</name>
</gene>
<dbReference type="Proteomes" id="UP000730482">
    <property type="component" value="Unassembled WGS sequence"/>
</dbReference>
<dbReference type="SUPFAM" id="SSF46785">
    <property type="entry name" value="Winged helix' DNA-binding domain"/>
    <property type="match status" value="1"/>
</dbReference>
<keyword evidence="7" id="KW-1185">Reference proteome</keyword>
<proteinExistence type="predicted"/>
<dbReference type="InterPro" id="IPR036390">
    <property type="entry name" value="WH_DNA-bd_sf"/>
</dbReference>
<evidence type="ECO:0000256" key="3">
    <source>
        <dbReference type="ARBA" id="ARBA00023163"/>
    </source>
</evidence>
<evidence type="ECO:0000256" key="2">
    <source>
        <dbReference type="ARBA" id="ARBA00023125"/>
    </source>
</evidence>
<feature type="domain" description="HTH arsR-type" evidence="5">
    <location>
        <begin position="6"/>
        <end position="105"/>
    </location>
</feature>
<comment type="caution">
    <text evidence="6">The sequence shown here is derived from an EMBL/GenBank/DDBJ whole genome shotgun (WGS) entry which is preliminary data.</text>
</comment>
<dbReference type="PROSITE" id="PS50987">
    <property type="entry name" value="HTH_ARSR_2"/>
    <property type="match status" value="1"/>
</dbReference>
<reference evidence="6 7" key="1">
    <citation type="submission" date="2020-02" db="EMBL/GenBank/DDBJ databases">
        <title>Acidophilic actinobacteria isolated from forest soil.</title>
        <authorList>
            <person name="Golinska P."/>
        </authorList>
    </citation>
    <scope>NUCLEOTIDE SEQUENCE [LARGE SCALE GENOMIC DNA]</scope>
    <source>
        <strain evidence="6 7">NL8</strain>
    </source>
</reference>
<dbReference type="PANTHER" id="PTHR33154">
    <property type="entry name" value="TRANSCRIPTIONAL REGULATOR, ARSR FAMILY"/>
    <property type="match status" value="1"/>
</dbReference>
<dbReference type="InterPro" id="IPR011991">
    <property type="entry name" value="ArsR-like_HTH"/>
</dbReference>
<sequence length="129" mass="13957">MRDAFHADPADVPLAAAMHALSDPLRLRIVALLARDGETECSVIYSALGISKSNASHHFRILRESGLIWRSHQGRQQSARLRGEEFDARFPGLLAAVLSNIDSDSNSNSDGDGDRNSNSNSTADPRGSE</sequence>